<dbReference type="InterPro" id="IPR050095">
    <property type="entry name" value="ECF_ABC_transporter_ATP-bd"/>
</dbReference>
<dbReference type="SUPFAM" id="SSF52540">
    <property type="entry name" value="P-loop containing nucleoside triphosphate hydrolases"/>
    <property type="match status" value="1"/>
</dbReference>
<comment type="subcellular location">
    <subcellularLocation>
        <location evidence="1">Cell membrane</location>
        <topology evidence="1">Peripheral membrane protein</topology>
    </subcellularLocation>
</comment>
<dbReference type="InterPro" id="IPR017871">
    <property type="entry name" value="ABC_transporter-like_CS"/>
</dbReference>
<name>A0A1H2Y0N4_9BACI</name>
<gene>
    <name evidence="10" type="ORF">SAMN05421781_2950</name>
</gene>
<dbReference type="GO" id="GO:0015087">
    <property type="term" value="F:cobalt ion transmembrane transporter activity"/>
    <property type="evidence" value="ECO:0007669"/>
    <property type="project" value="UniProtKB-ARBA"/>
</dbReference>
<evidence type="ECO:0000256" key="8">
    <source>
        <dbReference type="ARBA" id="ARBA00023136"/>
    </source>
</evidence>
<evidence type="ECO:0000256" key="7">
    <source>
        <dbReference type="ARBA" id="ARBA00022967"/>
    </source>
</evidence>
<dbReference type="RefSeq" id="WP_176967793.1">
    <property type="nucleotide sequence ID" value="NZ_FNNC01000008.1"/>
</dbReference>
<dbReference type="InterPro" id="IPR003439">
    <property type="entry name" value="ABC_transporter-like_ATP-bd"/>
</dbReference>
<dbReference type="NCBIfam" id="TIGR04520">
    <property type="entry name" value="ECF_ATPase_1"/>
    <property type="match status" value="1"/>
</dbReference>
<comment type="similarity">
    <text evidence="2">Belongs to the ABC transporter superfamily.</text>
</comment>
<dbReference type="InterPro" id="IPR015856">
    <property type="entry name" value="ABC_transpr_CbiO/EcfA_su"/>
</dbReference>
<reference evidence="10 11" key="1">
    <citation type="submission" date="2016-10" db="EMBL/GenBank/DDBJ databases">
        <authorList>
            <person name="de Groot N.N."/>
        </authorList>
    </citation>
    <scope>NUCLEOTIDE SEQUENCE [LARGE SCALE GENOMIC DNA]</scope>
    <source>
        <strain evidence="10 11">DSM 23126</strain>
    </source>
</reference>
<dbReference type="Proteomes" id="UP000199488">
    <property type="component" value="Unassembled WGS sequence"/>
</dbReference>
<dbReference type="PROSITE" id="PS00211">
    <property type="entry name" value="ABC_TRANSPORTER_1"/>
    <property type="match status" value="1"/>
</dbReference>
<dbReference type="AlphaFoldDB" id="A0A1H2Y0N4"/>
<evidence type="ECO:0000256" key="2">
    <source>
        <dbReference type="ARBA" id="ARBA00005417"/>
    </source>
</evidence>
<protein>
    <submittedName>
        <fullName evidence="10">Energy-coupling factor transport system ATP-binding protein</fullName>
    </submittedName>
</protein>
<proteinExistence type="inferred from homology"/>
<dbReference type="GO" id="GO:0005524">
    <property type="term" value="F:ATP binding"/>
    <property type="evidence" value="ECO:0007669"/>
    <property type="project" value="UniProtKB-KW"/>
</dbReference>
<dbReference type="InterPro" id="IPR030947">
    <property type="entry name" value="EcfA_1"/>
</dbReference>
<evidence type="ECO:0000313" key="11">
    <source>
        <dbReference type="Proteomes" id="UP000199488"/>
    </source>
</evidence>
<evidence type="ECO:0000259" key="9">
    <source>
        <dbReference type="PROSITE" id="PS50893"/>
    </source>
</evidence>
<dbReference type="GO" id="GO:0043190">
    <property type="term" value="C:ATP-binding cassette (ABC) transporter complex"/>
    <property type="evidence" value="ECO:0007669"/>
    <property type="project" value="TreeGrafter"/>
</dbReference>
<dbReference type="PROSITE" id="PS50893">
    <property type="entry name" value="ABC_TRANSPORTER_2"/>
    <property type="match status" value="1"/>
</dbReference>
<dbReference type="InterPro" id="IPR027417">
    <property type="entry name" value="P-loop_NTPase"/>
</dbReference>
<evidence type="ECO:0000256" key="5">
    <source>
        <dbReference type="ARBA" id="ARBA00022741"/>
    </source>
</evidence>
<dbReference type="GO" id="GO:0042626">
    <property type="term" value="F:ATPase-coupled transmembrane transporter activity"/>
    <property type="evidence" value="ECO:0007669"/>
    <property type="project" value="TreeGrafter"/>
</dbReference>
<dbReference type="InterPro" id="IPR003593">
    <property type="entry name" value="AAA+_ATPase"/>
</dbReference>
<evidence type="ECO:0000256" key="3">
    <source>
        <dbReference type="ARBA" id="ARBA00022448"/>
    </source>
</evidence>
<evidence type="ECO:0000313" key="10">
    <source>
        <dbReference type="EMBL" id="SDW98358.1"/>
    </source>
</evidence>
<keyword evidence="8" id="KW-0472">Membrane</keyword>
<evidence type="ECO:0000256" key="6">
    <source>
        <dbReference type="ARBA" id="ARBA00022840"/>
    </source>
</evidence>
<feature type="domain" description="ABC transporter" evidence="9">
    <location>
        <begin position="4"/>
        <end position="239"/>
    </location>
</feature>
<dbReference type="EMBL" id="FNNC01000008">
    <property type="protein sequence ID" value="SDW98358.1"/>
    <property type="molecule type" value="Genomic_DNA"/>
</dbReference>
<keyword evidence="3" id="KW-0813">Transport</keyword>
<dbReference type="PANTHER" id="PTHR43553:SF24">
    <property type="entry name" value="ENERGY-COUPLING FACTOR TRANSPORTER ATP-BINDING PROTEIN ECFA1"/>
    <property type="match status" value="1"/>
</dbReference>
<accession>A0A1H2Y0N4</accession>
<evidence type="ECO:0000256" key="1">
    <source>
        <dbReference type="ARBA" id="ARBA00004202"/>
    </source>
</evidence>
<keyword evidence="7" id="KW-1278">Translocase</keyword>
<dbReference type="PANTHER" id="PTHR43553">
    <property type="entry name" value="HEAVY METAL TRANSPORTER"/>
    <property type="match status" value="1"/>
</dbReference>
<keyword evidence="4" id="KW-1003">Cell membrane</keyword>
<keyword evidence="11" id="KW-1185">Reference proteome</keyword>
<dbReference type="SMART" id="SM00382">
    <property type="entry name" value="AAA"/>
    <property type="match status" value="1"/>
</dbReference>
<sequence length="267" mass="30591">MAIIELRDLEYQYEESDEKVLKGLNKKIHQGEWLSIIGANGSGKSTLSRLFNGLSQPTGGSVLVLGKKTTEEDSLQMIRREVGMVFQNPEHQFVAPTVRDDIAFGMENAGVPREVMLERIDEVSRWVNIEHILHMEPHRLSGGQKQRAAIAGILALRPQVMVFDESTSMLDPNGRKEILETMNRLCRESGLTIISITHYLEEAFMSDRIWFMKAGRIEKDVTTANIPDQLEWMEAEGMPLPYKYQLYREAKKRRIDIRTLRTMVEGE</sequence>
<dbReference type="CDD" id="cd03225">
    <property type="entry name" value="ABC_cobalt_CbiO_domain1"/>
    <property type="match status" value="1"/>
</dbReference>
<dbReference type="FunFam" id="3.40.50.300:FF:000224">
    <property type="entry name" value="Energy-coupling factor transporter ATP-binding protein EcfA"/>
    <property type="match status" value="1"/>
</dbReference>
<keyword evidence="6 10" id="KW-0067">ATP-binding</keyword>
<evidence type="ECO:0000256" key="4">
    <source>
        <dbReference type="ARBA" id="ARBA00022475"/>
    </source>
</evidence>
<organism evidence="10 11">
    <name type="scientific">Marinococcus luteus</name>
    <dbReference type="NCBI Taxonomy" id="1122204"/>
    <lineage>
        <taxon>Bacteria</taxon>
        <taxon>Bacillati</taxon>
        <taxon>Bacillota</taxon>
        <taxon>Bacilli</taxon>
        <taxon>Bacillales</taxon>
        <taxon>Bacillaceae</taxon>
        <taxon>Marinococcus</taxon>
    </lineage>
</organism>
<dbReference type="GO" id="GO:0016887">
    <property type="term" value="F:ATP hydrolysis activity"/>
    <property type="evidence" value="ECO:0007669"/>
    <property type="project" value="InterPro"/>
</dbReference>
<keyword evidence="5" id="KW-0547">Nucleotide-binding</keyword>
<dbReference type="STRING" id="1122204.SAMN05421781_2950"/>
<dbReference type="Pfam" id="PF00005">
    <property type="entry name" value="ABC_tran"/>
    <property type="match status" value="1"/>
</dbReference>
<dbReference type="Gene3D" id="3.40.50.300">
    <property type="entry name" value="P-loop containing nucleotide triphosphate hydrolases"/>
    <property type="match status" value="1"/>
</dbReference>